<keyword evidence="10 12" id="KW-0413">Isomerase</keyword>
<evidence type="ECO:0000256" key="2">
    <source>
        <dbReference type="ARBA" id="ARBA00022705"/>
    </source>
</evidence>
<keyword evidence="3 12" id="KW-0479">Metal-binding</keyword>
<keyword evidence="9 12" id="KW-0238">DNA-binding</keyword>
<dbReference type="Pfam" id="PF00270">
    <property type="entry name" value="DEAD"/>
    <property type="match status" value="1"/>
</dbReference>
<comment type="catalytic activity">
    <reaction evidence="12">
        <text>Couples ATP hydrolysis with the unwinding of duplex DNA by translocating in the 3'-5' direction.</text>
        <dbReference type="EC" id="5.6.2.4"/>
    </reaction>
</comment>
<dbReference type="CDD" id="cd17929">
    <property type="entry name" value="DEXHc_priA"/>
    <property type="match status" value="1"/>
</dbReference>
<accession>A0A9D1E525</accession>
<dbReference type="AlphaFoldDB" id="A0A9D1E525"/>
<feature type="binding site" evidence="12">
    <location>
        <position position="464"/>
    </location>
    <ligand>
        <name>Zn(2+)</name>
        <dbReference type="ChEBI" id="CHEBI:29105"/>
        <label>2</label>
    </ligand>
</feature>
<dbReference type="NCBIfam" id="TIGR00595">
    <property type="entry name" value="priA"/>
    <property type="match status" value="1"/>
</dbReference>
<dbReference type="InterPro" id="IPR041236">
    <property type="entry name" value="PriA_C"/>
</dbReference>
<evidence type="ECO:0000256" key="6">
    <source>
        <dbReference type="ARBA" id="ARBA00022806"/>
    </source>
</evidence>
<evidence type="ECO:0000256" key="11">
    <source>
        <dbReference type="ARBA" id="ARBA00048988"/>
    </source>
</evidence>
<keyword evidence="6 12" id="KW-0347">Helicase</keyword>
<dbReference type="Proteomes" id="UP000824200">
    <property type="component" value="Unassembled WGS sequence"/>
</dbReference>
<dbReference type="GO" id="GO:0006302">
    <property type="term" value="P:double-strand break repair"/>
    <property type="evidence" value="ECO:0007669"/>
    <property type="project" value="InterPro"/>
</dbReference>
<organism evidence="15 16">
    <name type="scientific">Candidatus Fimimonas gallinarum</name>
    <dbReference type="NCBI Taxonomy" id="2840821"/>
    <lineage>
        <taxon>Bacteria</taxon>
        <taxon>Pseudomonadati</taxon>
        <taxon>Myxococcota</taxon>
        <taxon>Myxococcia</taxon>
        <taxon>Myxococcales</taxon>
        <taxon>Cystobacterineae</taxon>
        <taxon>Myxococcaceae</taxon>
        <taxon>Myxococcaceae incertae sedis</taxon>
        <taxon>Candidatus Fimimonas</taxon>
    </lineage>
</organism>
<dbReference type="InterPro" id="IPR041222">
    <property type="entry name" value="PriA_3primeBD"/>
</dbReference>
<feature type="binding site" evidence="12">
    <location>
        <position position="477"/>
    </location>
    <ligand>
        <name>Zn(2+)</name>
        <dbReference type="ChEBI" id="CHEBI:29105"/>
        <label>1</label>
    </ligand>
</feature>
<dbReference type="InterPro" id="IPR001650">
    <property type="entry name" value="Helicase_C-like"/>
</dbReference>
<evidence type="ECO:0000259" key="14">
    <source>
        <dbReference type="PROSITE" id="PS51194"/>
    </source>
</evidence>
<keyword evidence="8 12" id="KW-0067">ATP-binding</keyword>
<dbReference type="Pfam" id="PF18074">
    <property type="entry name" value="PriA_C"/>
    <property type="match status" value="1"/>
</dbReference>
<comment type="cofactor">
    <cofactor evidence="12">
        <name>Zn(2+)</name>
        <dbReference type="ChEBI" id="CHEBI:29105"/>
    </cofactor>
    <text evidence="12">Binds 2 zinc ions per subunit.</text>
</comment>
<evidence type="ECO:0000313" key="15">
    <source>
        <dbReference type="EMBL" id="HIR66346.1"/>
    </source>
</evidence>
<dbReference type="HAMAP" id="MF_00983">
    <property type="entry name" value="PriA"/>
    <property type="match status" value="1"/>
</dbReference>
<feature type="domain" description="Helicase ATP-binding" evidence="13">
    <location>
        <begin position="206"/>
        <end position="372"/>
    </location>
</feature>
<evidence type="ECO:0000256" key="9">
    <source>
        <dbReference type="ARBA" id="ARBA00023125"/>
    </source>
</evidence>
<evidence type="ECO:0000256" key="3">
    <source>
        <dbReference type="ARBA" id="ARBA00022723"/>
    </source>
</evidence>
<comment type="similarity">
    <text evidence="12">Belongs to the helicase family. PriA subfamily.</text>
</comment>
<dbReference type="Gene3D" id="3.40.50.300">
    <property type="entry name" value="P-loop containing nucleotide triphosphate hydrolases"/>
    <property type="match status" value="2"/>
</dbReference>
<dbReference type="InterPro" id="IPR040498">
    <property type="entry name" value="PriA_CRR"/>
</dbReference>
<dbReference type="InterPro" id="IPR042115">
    <property type="entry name" value="PriA_3primeBD_sf"/>
</dbReference>
<comment type="caution">
    <text evidence="15">The sequence shown here is derived from an EMBL/GenBank/DDBJ whole genome shotgun (WGS) entry which is preliminary data.</text>
</comment>
<feature type="binding site" evidence="12">
    <location>
        <position position="443"/>
    </location>
    <ligand>
        <name>Zn(2+)</name>
        <dbReference type="ChEBI" id="CHEBI:29105"/>
        <label>2</label>
    </ligand>
</feature>
<comment type="subunit">
    <text evidence="12">Component of the replication restart primosome.</text>
</comment>
<feature type="domain" description="Helicase C-terminal" evidence="14">
    <location>
        <begin position="466"/>
        <end position="643"/>
    </location>
</feature>
<dbReference type="GO" id="GO:0005524">
    <property type="term" value="F:ATP binding"/>
    <property type="evidence" value="ECO:0007669"/>
    <property type="project" value="UniProtKB-UniRule"/>
</dbReference>
<dbReference type="GO" id="GO:0043138">
    <property type="term" value="F:3'-5' DNA helicase activity"/>
    <property type="evidence" value="ECO:0007669"/>
    <property type="project" value="UniProtKB-EC"/>
</dbReference>
<keyword evidence="2 12" id="KW-0235">DNA replication</keyword>
<dbReference type="GO" id="GO:0003677">
    <property type="term" value="F:DNA binding"/>
    <property type="evidence" value="ECO:0007669"/>
    <property type="project" value="UniProtKB-UniRule"/>
</dbReference>
<dbReference type="GO" id="GO:0006270">
    <property type="term" value="P:DNA replication initiation"/>
    <property type="evidence" value="ECO:0007669"/>
    <property type="project" value="TreeGrafter"/>
</dbReference>
<keyword evidence="7 12" id="KW-0862">Zinc</keyword>
<keyword evidence="4 12" id="KW-0547">Nucleotide-binding</keyword>
<evidence type="ECO:0000256" key="5">
    <source>
        <dbReference type="ARBA" id="ARBA00022801"/>
    </source>
</evidence>
<keyword evidence="1 12" id="KW-0639">Primosome</keyword>
<dbReference type="InterPro" id="IPR005259">
    <property type="entry name" value="PriA"/>
</dbReference>
<dbReference type="GO" id="GO:0006310">
    <property type="term" value="P:DNA recombination"/>
    <property type="evidence" value="ECO:0007669"/>
    <property type="project" value="InterPro"/>
</dbReference>
<dbReference type="PROSITE" id="PS51194">
    <property type="entry name" value="HELICASE_CTER"/>
    <property type="match status" value="1"/>
</dbReference>
<dbReference type="PROSITE" id="PS51192">
    <property type="entry name" value="HELICASE_ATP_BIND_1"/>
    <property type="match status" value="1"/>
</dbReference>
<dbReference type="CDD" id="cd18804">
    <property type="entry name" value="SF2_C_priA"/>
    <property type="match status" value="1"/>
</dbReference>
<dbReference type="GO" id="GO:1990077">
    <property type="term" value="C:primosome complex"/>
    <property type="evidence" value="ECO:0007669"/>
    <property type="project" value="UniProtKB-UniRule"/>
</dbReference>
<evidence type="ECO:0000256" key="12">
    <source>
        <dbReference type="HAMAP-Rule" id="MF_00983"/>
    </source>
</evidence>
<dbReference type="SMART" id="SM00490">
    <property type="entry name" value="HELICc"/>
    <property type="match status" value="1"/>
</dbReference>
<evidence type="ECO:0000256" key="8">
    <source>
        <dbReference type="ARBA" id="ARBA00022840"/>
    </source>
</evidence>
<reference evidence="15" key="1">
    <citation type="submission" date="2020-10" db="EMBL/GenBank/DDBJ databases">
        <authorList>
            <person name="Gilroy R."/>
        </authorList>
    </citation>
    <scope>NUCLEOTIDE SEQUENCE</scope>
    <source>
        <strain evidence="15">CHK121-14286</strain>
    </source>
</reference>
<protein>
    <recommendedName>
        <fullName evidence="12">Replication restart protein PriA</fullName>
    </recommendedName>
    <alternativeName>
        <fullName evidence="12">ATP-dependent DNA helicase PriA</fullName>
        <ecNumber evidence="12">5.6.2.4</ecNumber>
    </alternativeName>
    <alternativeName>
        <fullName evidence="12">DNA 3'-5' helicase PriA</fullName>
    </alternativeName>
</protein>
<feature type="binding site" evidence="12">
    <location>
        <position position="434"/>
    </location>
    <ligand>
        <name>Zn(2+)</name>
        <dbReference type="ChEBI" id="CHEBI:29105"/>
        <label>1</label>
    </ligand>
</feature>
<dbReference type="InterPro" id="IPR027417">
    <property type="entry name" value="P-loop_NTPase"/>
</dbReference>
<dbReference type="Pfam" id="PF00271">
    <property type="entry name" value="Helicase_C"/>
    <property type="match status" value="1"/>
</dbReference>
<feature type="binding site" evidence="12">
    <location>
        <position position="437"/>
    </location>
    <ligand>
        <name>Zn(2+)</name>
        <dbReference type="ChEBI" id="CHEBI:29105"/>
        <label>1</label>
    </ligand>
</feature>
<dbReference type="Pfam" id="PF18319">
    <property type="entry name" value="Zn_ribbon_PriA"/>
    <property type="match status" value="1"/>
</dbReference>
<comment type="catalytic activity">
    <reaction evidence="11 12">
        <text>ATP + H2O = ADP + phosphate + H(+)</text>
        <dbReference type="Rhea" id="RHEA:13065"/>
        <dbReference type="ChEBI" id="CHEBI:15377"/>
        <dbReference type="ChEBI" id="CHEBI:15378"/>
        <dbReference type="ChEBI" id="CHEBI:30616"/>
        <dbReference type="ChEBI" id="CHEBI:43474"/>
        <dbReference type="ChEBI" id="CHEBI:456216"/>
        <dbReference type="EC" id="5.6.2.4"/>
    </reaction>
</comment>
<sequence>MIYSVIVDVSASEVDRIFHYKGENYSVGSRVLVNFANRIVEGFIVGQQETTDYPSEKIKEIIRPLDDFTAVSQNLLQLGEYMRKQYNLRWVDVLRLFIPAQMRGGRVKSLSKKFAQLSVPSSEVLPQLKQNAVKQRQLAEYLQKEGATACEKLNAMFGNAALNALCKKGFVSVFEMSVNRTPYRNLPLQTGTAKILTDAQQKVVDTLLQDGIGKYLLHGVTGSGKTEVYLTVIDAIVRQGKTAIMLVPEISLTPNMLRQLRERFGNAVALLHSGLSAGERYDEWLRLKKGEAQIAIGARSAVFAPLDNIGAIIVDEEHDASYVSDFNPRYDAIQVASFRAQQEKALLILGSATPSLSAFYDAQRGKLKLLSLPERINKKPLPKVEIVNMSKEVAAGHRGIFSRLLLQELKETLDKGNQAMIFLNRRGYSSFLMCTKCGYVAKCSDCDVSLTVHREENLLKCHYCGKKYYMLTKCPNCHEESFRQGRIGTQQIVSLLQQAFPGVKILRMDADTTQTKESHGKILEAFAREEAQILVGTQMIAKGHDFPKVTLVGILDGDQSLHHDDYMASERTFQLLTQVAGRSGRSVDDGKVVLQTYTPNHYCLTFAARQDYLGFYKREISIREAAGFPPFTEIVRVLFQGEDEKHCIDELTAQFAKLCNLRQQKPQAFLYLDKMRCPLKRAEKKYRFQILMKLDEKYAEEIISEVFDVVNAKQRSDVSVFAERNPQNLS</sequence>
<dbReference type="SMART" id="SM00487">
    <property type="entry name" value="DEXDc"/>
    <property type="match status" value="1"/>
</dbReference>
<evidence type="ECO:0000313" key="16">
    <source>
        <dbReference type="Proteomes" id="UP000824200"/>
    </source>
</evidence>
<feature type="binding site" evidence="12">
    <location>
        <position position="461"/>
    </location>
    <ligand>
        <name>Zn(2+)</name>
        <dbReference type="ChEBI" id="CHEBI:29105"/>
        <label>2</label>
    </ligand>
</feature>
<name>A0A9D1E525_9BACT</name>
<dbReference type="Pfam" id="PF17764">
    <property type="entry name" value="PriA_3primeBD"/>
    <property type="match status" value="1"/>
</dbReference>
<evidence type="ECO:0000256" key="7">
    <source>
        <dbReference type="ARBA" id="ARBA00022833"/>
    </source>
</evidence>
<evidence type="ECO:0000256" key="10">
    <source>
        <dbReference type="ARBA" id="ARBA00023235"/>
    </source>
</evidence>
<proteinExistence type="inferred from homology"/>
<evidence type="ECO:0000256" key="4">
    <source>
        <dbReference type="ARBA" id="ARBA00022741"/>
    </source>
</evidence>
<dbReference type="SUPFAM" id="SSF52540">
    <property type="entry name" value="P-loop containing nucleoside triphosphate hydrolases"/>
    <property type="match status" value="1"/>
</dbReference>
<feature type="binding site" evidence="12">
    <location>
        <position position="446"/>
    </location>
    <ligand>
        <name>Zn(2+)</name>
        <dbReference type="ChEBI" id="CHEBI:29105"/>
        <label>2</label>
    </ligand>
</feature>
<evidence type="ECO:0000256" key="1">
    <source>
        <dbReference type="ARBA" id="ARBA00022515"/>
    </source>
</evidence>
<dbReference type="InterPro" id="IPR014001">
    <property type="entry name" value="Helicase_ATP-bd"/>
</dbReference>
<feature type="binding site" evidence="12">
    <location>
        <position position="474"/>
    </location>
    <ligand>
        <name>Zn(2+)</name>
        <dbReference type="ChEBI" id="CHEBI:29105"/>
        <label>1</label>
    </ligand>
</feature>
<evidence type="ECO:0000259" key="13">
    <source>
        <dbReference type="PROSITE" id="PS51192"/>
    </source>
</evidence>
<dbReference type="EC" id="5.6.2.4" evidence="12"/>
<dbReference type="EMBL" id="DVHL01000045">
    <property type="protein sequence ID" value="HIR66346.1"/>
    <property type="molecule type" value="Genomic_DNA"/>
</dbReference>
<dbReference type="GO" id="GO:0006269">
    <property type="term" value="P:DNA replication, synthesis of primer"/>
    <property type="evidence" value="ECO:0007669"/>
    <property type="project" value="UniProtKB-KW"/>
</dbReference>
<dbReference type="GO" id="GO:0008270">
    <property type="term" value="F:zinc ion binding"/>
    <property type="evidence" value="ECO:0007669"/>
    <property type="project" value="UniProtKB-UniRule"/>
</dbReference>
<dbReference type="Gene3D" id="3.40.1440.60">
    <property type="entry name" value="PriA, 3(prime) DNA-binding domain"/>
    <property type="match status" value="1"/>
</dbReference>
<dbReference type="InterPro" id="IPR011545">
    <property type="entry name" value="DEAD/DEAH_box_helicase_dom"/>
</dbReference>
<reference evidence="15" key="2">
    <citation type="journal article" date="2021" name="PeerJ">
        <title>Extensive microbial diversity within the chicken gut microbiome revealed by metagenomics and culture.</title>
        <authorList>
            <person name="Gilroy R."/>
            <person name="Ravi A."/>
            <person name="Getino M."/>
            <person name="Pursley I."/>
            <person name="Horton D.L."/>
            <person name="Alikhan N.F."/>
            <person name="Baker D."/>
            <person name="Gharbi K."/>
            <person name="Hall N."/>
            <person name="Watson M."/>
            <person name="Adriaenssens E.M."/>
            <person name="Foster-Nyarko E."/>
            <person name="Jarju S."/>
            <person name="Secka A."/>
            <person name="Antonio M."/>
            <person name="Oren A."/>
            <person name="Chaudhuri R.R."/>
            <person name="La Ragione R."/>
            <person name="Hildebrand F."/>
            <person name="Pallen M.J."/>
        </authorList>
    </citation>
    <scope>NUCLEOTIDE SEQUENCE</scope>
    <source>
        <strain evidence="15">CHK121-14286</strain>
    </source>
</reference>
<keyword evidence="5 12" id="KW-0378">Hydrolase</keyword>
<dbReference type="PANTHER" id="PTHR30580">
    <property type="entry name" value="PRIMOSOMAL PROTEIN N"/>
    <property type="match status" value="1"/>
</dbReference>
<dbReference type="FunFam" id="3.40.50.300:FF:000489">
    <property type="entry name" value="Primosome assembly protein PriA"/>
    <property type="match status" value="1"/>
</dbReference>
<dbReference type="PANTHER" id="PTHR30580:SF0">
    <property type="entry name" value="PRIMOSOMAL PROTEIN N"/>
    <property type="match status" value="1"/>
</dbReference>
<comment type="function">
    <text evidence="12">Initiates the restart of stalled replication forks, which reloads the replicative helicase on sites other than the origin of replication. Recognizes and binds to abandoned replication forks and remodels them to uncover a helicase loading site. Promotes assembly of the primosome at these replication forks.</text>
</comment>
<gene>
    <name evidence="12 15" type="primary">priA</name>
    <name evidence="15" type="ORF">IAC95_05655</name>
</gene>
<dbReference type="GO" id="GO:0016787">
    <property type="term" value="F:hydrolase activity"/>
    <property type="evidence" value="ECO:0007669"/>
    <property type="project" value="UniProtKB-KW"/>
</dbReference>